<name>A0A921SUU7_9BACT</name>
<comment type="caution">
    <text evidence="1">The sequence shown here is derived from an EMBL/GenBank/DDBJ whole genome shotgun (WGS) entry which is preliminary data.</text>
</comment>
<organism evidence="1 2">
    <name type="scientific">Barnesiella viscericola</name>
    <dbReference type="NCBI Taxonomy" id="397865"/>
    <lineage>
        <taxon>Bacteria</taxon>
        <taxon>Pseudomonadati</taxon>
        <taxon>Bacteroidota</taxon>
        <taxon>Bacteroidia</taxon>
        <taxon>Bacteroidales</taxon>
        <taxon>Barnesiellaceae</taxon>
        <taxon>Barnesiella</taxon>
    </lineage>
</organism>
<sequence>MTEKRKKKWGRNPKNDPAVFRYTVRFNEEEHNRFLSMFEKSGVTAKAVFIKAHFFGQPFKVLVVDKTFVEYYTKLSDFHAQYRAVGTNYNQVVKELKSRFSEKKAMALLYKLEKCTLELVSLSRQIVQLSQSLEEKWSQKSR</sequence>
<accession>A0A921SUU7</accession>
<dbReference type="InterPro" id="IPR045788">
    <property type="entry name" value="MobC_2"/>
</dbReference>
<proteinExistence type="predicted"/>
<dbReference type="RefSeq" id="WP_273306407.1">
    <property type="nucleotide sequence ID" value="NZ_DYUD01000023.1"/>
</dbReference>
<dbReference type="EMBL" id="DYUD01000023">
    <property type="protein sequence ID" value="HJG89345.1"/>
    <property type="molecule type" value="Genomic_DNA"/>
</dbReference>
<evidence type="ECO:0000313" key="2">
    <source>
        <dbReference type="Proteomes" id="UP000757103"/>
    </source>
</evidence>
<reference evidence="1" key="1">
    <citation type="journal article" date="2021" name="PeerJ">
        <title>Extensive microbial diversity within the chicken gut microbiome revealed by metagenomics and culture.</title>
        <authorList>
            <person name="Gilroy R."/>
            <person name="Ravi A."/>
            <person name="Getino M."/>
            <person name="Pursley I."/>
            <person name="Horton D.L."/>
            <person name="Alikhan N.F."/>
            <person name="Baker D."/>
            <person name="Gharbi K."/>
            <person name="Hall N."/>
            <person name="Watson M."/>
            <person name="Adriaenssens E.M."/>
            <person name="Foster-Nyarko E."/>
            <person name="Jarju S."/>
            <person name="Secka A."/>
            <person name="Antonio M."/>
            <person name="Oren A."/>
            <person name="Chaudhuri R.R."/>
            <person name="La Ragione R."/>
            <person name="Hildebrand F."/>
            <person name="Pallen M.J."/>
        </authorList>
    </citation>
    <scope>NUCLEOTIDE SEQUENCE</scope>
    <source>
        <strain evidence="1">CHK121-7720</strain>
    </source>
</reference>
<dbReference type="Pfam" id="PF19514">
    <property type="entry name" value="MobC_2"/>
    <property type="match status" value="1"/>
</dbReference>
<protein>
    <submittedName>
        <fullName evidence="1">MobA protein</fullName>
    </submittedName>
</protein>
<evidence type="ECO:0000313" key="1">
    <source>
        <dbReference type="EMBL" id="HJG89345.1"/>
    </source>
</evidence>
<dbReference type="NCBIfam" id="NF041324">
    <property type="entry name" value="Bacteroid_MobA"/>
    <property type="match status" value="1"/>
</dbReference>
<reference evidence="1" key="2">
    <citation type="submission" date="2021-09" db="EMBL/GenBank/DDBJ databases">
        <authorList>
            <person name="Gilroy R."/>
        </authorList>
    </citation>
    <scope>NUCLEOTIDE SEQUENCE</scope>
    <source>
        <strain evidence="1">CHK121-7720</strain>
    </source>
</reference>
<dbReference type="AlphaFoldDB" id="A0A921SUU7"/>
<dbReference type="Proteomes" id="UP000757103">
    <property type="component" value="Unassembled WGS sequence"/>
</dbReference>
<gene>
    <name evidence="1" type="ORF">K8U91_07745</name>
</gene>